<feature type="compositionally biased region" description="Polar residues" evidence="1">
    <location>
        <begin position="144"/>
        <end position="155"/>
    </location>
</feature>
<evidence type="ECO:0000256" key="1">
    <source>
        <dbReference type="SAM" id="MobiDB-lite"/>
    </source>
</evidence>
<feature type="compositionally biased region" description="Acidic residues" evidence="1">
    <location>
        <begin position="30"/>
        <end position="64"/>
    </location>
</feature>
<proteinExistence type="predicted"/>
<feature type="compositionally biased region" description="Polar residues" evidence="1">
    <location>
        <begin position="100"/>
        <end position="114"/>
    </location>
</feature>
<evidence type="ECO:0000313" key="2">
    <source>
        <dbReference type="EMBL" id="MED6192443.1"/>
    </source>
</evidence>
<comment type="caution">
    <text evidence="2">The sequence shown here is derived from an EMBL/GenBank/DDBJ whole genome shotgun (WGS) entry which is preliminary data.</text>
</comment>
<gene>
    <name evidence="2" type="ORF">PIB30_010076</name>
</gene>
<keyword evidence="3" id="KW-1185">Reference proteome</keyword>
<reference evidence="2 3" key="1">
    <citation type="journal article" date="2023" name="Plants (Basel)">
        <title>Bridging the Gap: Combining Genomics and Transcriptomics Approaches to Understand Stylosanthes scabra, an Orphan Legume from the Brazilian Caatinga.</title>
        <authorList>
            <person name="Ferreira-Neto J.R.C."/>
            <person name="da Silva M.D."/>
            <person name="Binneck E."/>
            <person name="de Melo N.F."/>
            <person name="da Silva R.H."/>
            <person name="de Melo A.L.T.M."/>
            <person name="Pandolfi V."/>
            <person name="Bustamante F.O."/>
            <person name="Brasileiro-Vidal A.C."/>
            <person name="Benko-Iseppon A.M."/>
        </authorList>
    </citation>
    <scope>NUCLEOTIDE SEQUENCE [LARGE SCALE GENOMIC DNA]</scope>
    <source>
        <tissue evidence="2">Leaves</tissue>
    </source>
</reference>
<accession>A0ABU6X799</accession>
<dbReference type="Proteomes" id="UP001341840">
    <property type="component" value="Unassembled WGS sequence"/>
</dbReference>
<name>A0ABU6X799_9FABA</name>
<feature type="compositionally biased region" description="Gly residues" evidence="1">
    <location>
        <begin position="88"/>
        <end position="98"/>
    </location>
</feature>
<organism evidence="2 3">
    <name type="scientific">Stylosanthes scabra</name>
    <dbReference type="NCBI Taxonomy" id="79078"/>
    <lineage>
        <taxon>Eukaryota</taxon>
        <taxon>Viridiplantae</taxon>
        <taxon>Streptophyta</taxon>
        <taxon>Embryophyta</taxon>
        <taxon>Tracheophyta</taxon>
        <taxon>Spermatophyta</taxon>
        <taxon>Magnoliopsida</taxon>
        <taxon>eudicotyledons</taxon>
        <taxon>Gunneridae</taxon>
        <taxon>Pentapetalae</taxon>
        <taxon>rosids</taxon>
        <taxon>fabids</taxon>
        <taxon>Fabales</taxon>
        <taxon>Fabaceae</taxon>
        <taxon>Papilionoideae</taxon>
        <taxon>50 kb inversion clade</taxon>
        <taxon>dalbergioids sensu lato</taxon>
        <taxon>Dalbergieae</taxon>
        <taxon>Pterocarpus clade</taxon>
        <taxon>Stylosanthes</taxon>
    </lineage>
</organism>
<protein>
    <submittedName>
        <fullName evidence="2">Uncharacterized protein</fullName>
    </submittedName>
</protein>
<feature type="region of interest" description="Disordered" evidence="1">
    <location>
        <begin position="282"/>
        <end position="301"/>
    </location>
</feature>
<feature type="region of interest" description="Disordered" evidence="1">
    <location>
        <begin position="1"/>
        <end position="119"/>
    </location>
</feature>
<evidence type="ECO:0000313" key="3">
    <source>
        <dbReference type="Proteomes" id="UP001341840"/>
    </source>
</evidence>
<sequence>MRDVPTFALTSAEDEIVEVGGTNVNVPEQEISEGDEEGDGSEEEEGEEEEEGDFDSNEETDESIDQSLQLCSMSGRGGRTSRGRGRGRGGGCGRGGGRITFSTTPANDPASGQRQPHLPPYPLLHLLLHGYTPTSTPIVEHSQPDMTSTPDTSEASRIVTDADRFLPSSASTQEMSDVFKLMCDTPWLCYNEVPIELKDQWFDKWMESFYFEEPVNRLIVRMAFDYRIGRIHRQMLRKVRLENEKSTRWMTPTLKREVRNKFATDEGFQHCSATKKVNRRSAKGGSVYCGGSATIPSTQERMKNELNREPTLAEAAHQSAHEGNDSNSPAVVYRDEVWLDVVGEPRKNNIYGVGSYFSRTLCIDLRLRSSRGTREPPLSQFTVEELRTQIHGLTQELHQKVQHNEENEERVQQLLTQAELKMSATVEQARHELVKEREELLREREEYWKMREEMAAYYANMRATGSGIGSHYCDCTSSTA</sequence>
<feature type="region of interest" description="Disordered" evidence="1">
    <location>
        <begin position="134"/>
        <end position="156"/>
    </location>
</feature>
<dbReference type="EMBL" id="JASCZI010211472">
    <property type="protein sequence ID" value="MED6192443.1"/>
    <property type="molecule type" value="Genomic_DNA"/>
</dbReference>